<evidence type="ECO:0000313" key="2">
    <source>
        <dbReference type="EMBL" id="PKX87914.1"/>
    </source>
</evidence>
<dbReference type="RefSeq" id="WP_048260082.1">
    <property type="nucleotide sequence ID" value="NZ_AODU01000011.1"/>
</dbReference>
<comment type="caution">
    <text evidence="2">The sequence shown here is derived from an EMBL/GenBank/DDBJ whole genome shotgun (WGS) entry which is preliminary data.</text>
</comment>
<gene>
    <name evidence="2" type="ORF">A0G03_01515</name>
</gene>
<organism evidence="2 3">
    <name type="scientific">Pectobacterium peruviense</name>
    <dbReference type="NCBI Taxonomy" id="2066479"/>
    <lineage>
        <taxon>Bacteria</taxon>
        <taxon>Pseudomonadati</taxon>
        <taxon>Pseudomonadota</taxon>
        <taxon>Gammaproteobacteria</taxon>
        <taxon>Enterobacterales</taxon>
        <taxon>Pectobacteriaceae</taxon>
        <taxon>Pectobacterium</taxon>
    </lineage>
</organism>
<protein>
    <recommendedName>
        <fullName evidence="4">Lipoprotein</fullName>
    </recommendedName>
</protein>
<name>A0ABX4SBL3_9GAMM</name>
<keyword evidence="3" id="KW-1185">Reference proteome</keyword>
<dbReference type="PROSITE" id="PS51257">
    <property type="entry name" value="PROKAR_LIPOPROTEIN"/>
    <property type="match status" value="1"/>
</dbReference>
<evidence type="ECO:0008006" key="4">
    <source>
        <dbReference type="Google" id="ProtNLM"/>
    </source>
</evidence>
<proteinExistence type="predicted"/>
<dbReference type="Proteomes" id="UP000234468">
    <property type="component" value="Unassembled WGS sequence"/>
</dbReference>
<evidence type="ECO:0000256" key="1">
    <source>
        <dbReference type="SAM" id="SignalP"/>
    </source>
</evidence>
<keyword evidence="1" id="KW-0732">Signal</keyword>
<evidence type="ECO:0000313" key="3">
    <source>
        <dbReference type="Proteomes" id="UP000234468"/>
    </source>
</evidence>
<reference evidence="2 3" key="1">
    <citation type="submission" date="2016-04" db="EMBL/GenBank/DDBJ databases">
        <title>New species of Pectobacterium.</title>
        <authorList>
            <person name="Waleron M."/>
            <person name="Misztak A.E."/>
            <person name="Waleron K."/>
        </authorList>
    </citation>
    <scope>NUCLEOTIDE SEQUENCE [LARGE SCALE GENOMIC DNA]</scope>
    <source>
        <strain evidence="2 3">IFB5232</strain>
    </source>
</reference>
<sequence>MLCKSTSVTLPLLVASVLLLTGCAPAPDLTQWKRPNTDIDGVRIAMGKCGVPLPGPDIPKTDNESVLYYQCMESMGFTRKDGFKICSVRVYHDTPACIKQEQGYSLSQRQLEALPFVADRGFHPIKPDSGVSQFSLISWRKAGASRHFSHEIENDKQALAAMYQCGYPQPLGSVPYVPTLRKAADAQRCMLDKDFEPKNKLSLVCRNYPQVTGCQ</sequence>
<accession>A0ABX4SBL3</accession>
<dbReference type="EMBL" id="LXFV01000001">
    <property type="protein sequence ID" value="PKX87914.1"/>
    <property type="molecule type" value="Genomic_DNA"/>
</dbReference>
<feature type="signal peptide" evidence="1">
    <location>
        <begin position="1"/>
        <end position="26"/>
    </location>
</feature>
<feature type="chain" id="PRO_5046443981" description="Lipoprotein" evidence="1">
    <location>
        <begin position="27"/>
        <end position="215"/>
    </location>
</feature>